<dbReference type="PANTHER" id="PTHR34187">
    <property type="entry name" value="FGR18P"/>
    <property type="match status" value="1"/>
</dbReference>
<dbReference type="Pfam" id="PF02656">
    <property type="entry name" value="DUF202"/>
    <property type="match status" value="1"/>
</dbReference>
<dbReference type="InterPro" id="IPR003807">
    <property type="entry name" value="DUF202"/>
</dbReference>
<evidence type="ECO:0000256" key="4">
    <source>
        <dbReference type="ARBA" id="ARBA00022989"/>
    </source>
</evidence>
<reference evidence="8" key="1">
    <citation type="submission" date="2021-06" db="EMBL/GenBank/DDBJ databases">
        <authorList>
            <person name="Kallberg Y."/>
            <person name="Tangrot J."/>
            <person name="Rosling A."/>
        </authorList>
    </citation>
    <scope>NUCLEOTIDE SEQUENCE</scope>
    <source>
        <strain evidence="8">FL130A</strain>
    </source>
</reference>
<feature type="domain" description="DUF202" evidence="7">
    <location>
        <begin position="43"/>
        <end position="107"/>
    </location>
</feature>
<keyword evidence="3 6" id="KW-0812">Transmembrane</keyword>
<dbReference type="InterPro" id="IPR052053">
    <property type="entry name" value="IM_YidH-like"/>
</dbReference>
<feature type="non-terminal residue" evidence="8">
    <location>
        <position position="108"/>
    </location>
</feature>
<evidence type="ECO:0000256" key="3">
    <source>
        <dbReference type="ARBA" id="ARBA00022692"/>
    </source>
</evidence>
<keyword evidence="9" id="KW-1185">Reference proteome</keyword>
<evidence type="ECO:0000313" key="8">
    <source>
        <dbReference type="EMBL" id="CAG8646963.1"/>
    </source>
</evidence>
<keyword evidence="2" id="KW-1003">Cell membrane</keyword>
<organism evidence="8 9">
    <name type="scientific">Ambispora leptoticha</name>
    <dbReference type="NCBI Taxonomy" id="144679"/>
    <lineage>
        <taxon>Eukaryota</taxon>
        <taxon>Fungi</taxon>
        <taxon>Fungi incertae sedis</taxon>
        <taxon>Mucoromycota</taxon>
        <taxon>Glomeromycotina</taxon>
        <taxon>Glomeromycetes</taxon>
        <taxon>Archaeosporales</taxon>
        <taxon>Ambisporaceae</taxon>
        <taxon>Ambispora</taxon>
    </lineage>
</organism>
<protein>
    <submittedName>
        <fullName evidence="8">10073_t:CDS:1</fullName>
    </submittedName>
</protein>
<evidence type="ECO:0000259" key="7">
    <source>
        <dbReference type="Pfam" id="PF02656"/>
    </source>
</evidence>
<evidence type="ECO:0000256" key="2">
    <source>
        <dbReference type="ARBA" id="ARBA00022475"/>
    </source>
</evidence>
<comment type="caution">
    <text evidence="8">The sequence shown here is derived from an EMBL/GenBank/DDBJ whole genome shotgun (WGS) entry which is preliminary data.</text>
</comment>
<accession>A0A9N9DS83</accession>
<dbReference type="Proteomes" id="UP000789508">
    <property type="component" value="Unassembled WGS sequence"/>
</dbReference>
<evidence type="ECO:0000256" key="5">
    <source>
        <dbReference type="ARBA" id="ARBA00023136"/>
    </source>
</evidence>
<name>A0A9N9DS83_9GLOM</name>
<dbReference type="GO" id="GO:0005886">
    <property type="term" value="C:plasma membrane"/>
    <property type="evidence" value="ECO:0007669"/>
    <property type="project" value="UniProtKB-SubCell"/>
</dbReference>
<evidence type="ECO:0000256" key="6">
    <source>
        <dbReference type="SAM" id="Phobius"/>
    </source>
</evidence>
<evidence type="ECO:0000256" key="1">
    <source>
        <dbReference type="ARBA" id="ARBA00004651"/>
    </source>
</evidence>
<dbReference type="OrthoDB" id="199599at2759"/>
<keyword evidence="4 6" id="KW-1133">Transmembrane helix</keyword>
<comment type="subcellular location">
    <subcellularLocation>
        <location evidence="1">Cell membrane</location>
        <topology evidence="1">Multi-pass membrane protein</topology>
    </subcellularLocation>
</comment>
<sequence length="108" mass="12091">MSDIQIQQNQISENIPSSQKKKFFNFKFKGTTLYLENKGSIARDHLANERTFLAWLRTSLSFSGIGIALSQLFRLNISDGTIFLSVGKITGKILSLAFIALGMVFLLM</sequence>
<feature type="transmembrane region" description="Helical" evidence="6">
    <location>
        <begin position="52"/>
        <end position="69"/>
    </location>
</feature>
<gene>
    <name evidence="8" type="ORF">ALEPTO_LOCUS9897</name>
</gene>
<dbReference type="AlphaFoldDB" id="A0A9N9DS83"/>
<keyword evidence="5 6" id="KW-0472">Membrane</keyword>
<dbReference type="EMBL" id="CAJVPS010008996">
    <property type="protein sequence ID" value="CAG8646963.1"/>
    <property type="molecule type" value="Genomic_DNA"/>
</dbReference>
<proteinExistence type="predicted"/>
<dbReference type="PANTHER" id="PTHR34187:SF2">
    <property type="entry name" value="DUF202 DOMAIN-CONTAINING PROTEIN"/>
    <property type="match status" value="1"/>
</dbReference>
<feature type="transmembrane region" description="Helical" evidence="6">
    <location>
        <begin position="89"/>
        <end position="107"/>
    </location>
</feature>
<evidence type="ECO:0000313" key="9">
    <source>
        <dbReference type="Proteomes" id="UP000789508"/>
    </source>
</evidence>